<dbReference type="GO" id="GO:0044780">
    <property type="term" value="P:bacterial-type flagellum assembly"/>
    <property type="evidence" value="ECO:0007669"/>
    <property type="project" value="InterPro"/>
</dbReference>
<accession>X1CPC1</accession>
<evidence type="ECO:0000259" key="6">
    <source>
        <dbReference type="Pfam" id="PF22638"/>
    </source>
</evidence>
<dbReference type="SUPFAM" id="SSF64518">
    <property type="entry name" value="Phase 1 flagellin"/>
    <property type="match status" value="1"/>
</dbReference>
<evidence type="ECO:0000256" key="3">
    <source>
        <dbReference type="ARBA" id="ARBA00009677"/>
    </source>
</evidence>
<keyword evidence="5" id="KW-0975">Bacterial flagellum</keyword>
<sequence>QEYIYQFDKYSFKVGNNYVEVDSGEIKGLIDVRDEIEDYKVNKLDKLVQNLKNQVNNLHMSGYDANGNDGIAFFEFESGEYDAGHLVVNQLIQDDYNKVVASSSSDPDETANKEIAEAILRLRNEADTIEGTTFQDFWLTQTGSLGLEIDRADRMESNQEIMIGQLNTRRQEISGLFILRSKCPFSHSIPICAMVCFISNWGNFHFYHLFMLRNPIRGYLHNPSTCC</sequence>
<gene>
    <name evidence="7" type="ORF">S01H4_52031</name>
</gene>
<dbReference type="AlphaFoldDB" id="X1CPC1"/>
<dbReference type="PANTHER" id="PTHR30033">
    <property type="entry name" value="FLAGELLAR HOOK-ASSOCIATED PROTEIN 1"/>
    <property type="match status" value="1"/>
</dbReference>
<comment type="similarity">
    <text evidence="3">Belongs to the flagella basal body rod proteins family.</text>
</comment>
<dbReference type="Pfam" id="PF22638">
    <property type="entry name" value="FlgK_D1"/>
    <property type="match status" value="1"/>
</dbReference>
<dbReference type="GO" id="GO:0005576">
    <property type="term" value="C:extracellular region"/>
    <property type="evidence" value="ECO:0007669"/>
    <property type="project" value="UniProtKB-SubCell"/>
</dbReference>
<dbReference type="PANTHER" id="PTHR30033:SF1">
    <property type="entry name" value="FLAGELLAR HOOK-ASSOCIATED PROTEIN 1"/>
    <property type="match status" value="1"/>
</dbReference>
<comment type="caution">
    <text evidence="7">The sequence shown here is derived from an EMBL/GenBank/DDBJ whole genome shotgun (WGS) entry which is preliminary data.</text>
</comment>
<comment type="subcellular location">
    <subcellularLocation>
        <location evidence="1">Bacterial flagellum</location>
    </subcellularLocation>
    <subcellularLocation>
        <location evidence="2">Secreted</location>
    </subcellularLocation>
</comment>
<evidence type="ECO:0000256" key="1">
    <source>
        <dbReference type="ARBA" id="ARBA00004365"/>
    </source>
</evidence>
<evidence type="ECO:0000256" key="5">
    <source>
        <dbReference type="ARBA" id="ARBA00023143"/>
    </source>
</evidence>
<organism evidence="7">
    <name type="scientific">marine sediment metagenome</name>
    <dbReference type="NCBI Taxonomy" id="412755"/>
    <lineage>
        <taxon>unclassified sequences</taxon>
        <taxon>metagenomes</taxon>
        <taxon>ecological metagenomes</taxon>
    </lineage>
</organism>
<dbReference type="GO" id="GO:0009424">
    <property type="term" value="C:bacterial-type flagellum hook"/>
    <property type="evidence" value="ECO:0007669"/>
    <property type="project" value="InterPro"/>
</dbReference>
<evidence type="ECO:0000256" key="2">
    <source>
        <dbReference type="ARBA" id="ARBA00004613"/>
    </source>
</evidence>
<evidence type="ECO:0000313" key="7">
    <source>
        <dbReference type="EMBL" id="GAH09637.1"/>
    </source>
</evidence>
<dbReference type="InterPro" id="IPR053927">
    <property type="entry name" value="FlgK_helical"/>
</dbReference>
<feature type="non-terminal residue" evidence="7">
    <location>
        <position position="1"/>
    </location>
</feature>
<evidence type="ECO:0000256" key="4">
    <source>
        <dbReference type="ARBA" id="ARBA00022525"/>
    </source>
</evidence>
<feature type="domain" description="Flagellar hook-associated protein FlgK helical" evidence="6">
    <location>
        <begin position="19"/>
        <end position="74"/>
    </location>
</feature>
<dbReference type="GO" id="GO:0005198">
    <property type="term" value="F:structural molecule activity"/>
    <property type="evidence" value="ECO:0007669"/>
    <property type="project" value="InterPro"/>
</dbReference>
<reference evidence="7" key="1">
    <citation type="journal article" date="2014" name="Front. Microbiol.">
        <title>High frequency of phylogenetically diverse reductive dehalogenase-homologous genes in deep subseafloor sedimentary metagenomes.</title>
        <authorList>
            <person name="Kawai M."/>
            <person name="Futagami T."/>
            <person name="Toyoda A."/>
            <person name="Takaki Y."/>
            <person name="Nishi S."/>
            <person name="Hori S."/>
            <person name="Arai W."/>
            <person name="Tsubouchi T."/>
            <person name="Morono Y."/>
            <person name="Uchiyama I."/>
            <person name="Ito T."/>
            <person name="Fujiyama A."/>
            <person name="Inagaki F."/>
            <person name="Takami H."/>
        </authorList>
    </citation>
    <scope>NUCLEOTIDE SEQUENCE</scope>
    <source>
        <strain evidence="7">Expedition CK06-06</strain>
    </source>
</reference>
<name>X1CPC1_9ZZZZ</name>
<keyword evidence="4" id="KW-0964">Secreted</keyword>
<dbReference type="InterPro" id="IPR002371">
    <property type="entry name" value="FlgK"/>
</dbReference>
<dbReference type="EMBL" id="BART01029684">
    <property type="protein sequence ID" value="GAH09637.1"/>
    <property type="molecule type" value="Genomic_DNA"/>
</dbReference>
<proteinExistence type="inferred from homology"/>
<protein>
    <recommendedName>
        <fullName evidence="6">Flagellar hook-associated protein FlgK helical domain-containing protein</fullName>
    </recommendedName>
</protein>